<keyword evidence="6" id="KW-0131">Cell cycle</keyword>
<dbReference type="GO" id="GO:0005634">
    <property type="term" value="C:nucleus"/>
    <property type="evidence" value="ECO:0007669"/>
    <property type="project" value="TreeGrafter"/>
</dbReference>
<dbReference type="InterPro" id="IPR000751">
    <property type="entry name" value="MPI_Phosphatase"/>
</dbReference>
<dbReference type="EMBL" id="HBGB01016940">
    <property type="protein sequence ID" value="CAD9054767.1"/>
    <property type="molecule type" value="Transcribed_RNA"/>
</dbReference>
<organism evidence="8">
    <name type="scientific">Vitrella brassicaformis</name>
    <dbReference type="NCBI Taxonomy" id="1169539"/>
    <lineage>
        <taxon>Eukaryota</taxon>
        <taxon>Sar</taxon>
        <taxon>Alveolata</taxon>
        <taxon>Colpodellida</taxon>
        <taxon>Vitrellaceae</taxon>
        <taxon>Vitrella</taxon>
    </lineage>
</organism>
<dbReference type="GO" id="GO:0051301">
    <property type="term" value="P:cell division"/>
    <property type="evidence" value="ECO:0007669"/>
    <property type="project" value="UniProtKB-KW"/>
</dbReference>
<keyword evidence="3" id="KW-0132">Cell division</keyword>
<evidence type="ECO:0000256" key="1">
    <source>
        <dbReference type="ARBA" id="ARBA00011065"/>
    </source>
</evidence>
<keyword evidence="4" id="KW-0378">Hydrolase</keyword>
<dbReference type="SMART" id="SM00450">
    <property type="entry name" value="RHOD"/>
    <property type="match status" value="1"/>
</dbReference>
<dbReference type="PANTHER" id="PTHR10828">
    <property type="entry name" value="M-PHASE INDUCER PHOSPHATASE DUAL SPECIFICITY PHOSPHATASE CDC25"/>
    <property type="match status" value="1"/>
</dbReference>
<evidence type="ECO:0000256" key="6">
    <source>
        <dbReference type="ARBA" id="ARBA00023306"/>
    </source>
</evidence>
<evidence type="ECO:0000259" key="7">
    <source>
        <dbReference type="PROSITE" id="PS50206"/>
    </source>
</evidence>
<protein>
    <recommendedName>
        <fullName evidence="2">protein-tyrosine-phosphatase</fullName>
        <ecNumber evidence="2">3.1.3.48</ecNumber>
    </recommendedName>
</protein>
<dbReference type="InterPro" id="IPR036873">
    <property type="entry name" value="Rhodanese-like_dom_sf"/>
</dbReference>
<comment type="similarity">
    <text evidence="1">Belongs to the MPI phosphatase family.</text>
</comment>
<keyword evidence="5" id="KW-0904">Protein phosphatase</keyword>
<evidence type="ECO:0000256" key="3">
    <source>
        <dbReference type="ARBA" id="ARBA00022618"/>
    </source>
</evidence>
<dbReference type="GO" id="GO:0004725">
    <property type="term" value="F:protein tyrosine phosphatase activity"/>
    <property type="evidence" value="ECO:0007669"/>
    <property type="project" value="UniProtKB-EC"/>
</dbReference>
<accession>A0A7S1JWE4</accession>
<name>A0A7S1JWE4_9ALVE</name>
<evidence type="ECO:0000256" key="5">
    <source>
        <dbReference type="ARBA" id="ARBA00022912"/>
    </source>
</evidence>
<evidence type="ECO:0000256" key="4">
    <source>
        <dbReference type="ARBA" id="ARBA00022801"/>
    </source>
</evidence>
<dbReference type="PANTHER" id="PTHR10828:SF38">
    <property type="entry name" value="ARSENICAL-RESISTANCE PROTEIN 2-RELATED"/>
    <property type="match status" value="1"/>
</dbReference>
<dbReference type="GO" id="GO:1902751">
    <property type="term" value="P:positive regulation of cell cycle G2/M phase transition"/>
    <property type="evidence" value="ECO:0007669"/>
    <property type="project" value="InterPro"/>
</dbReference>
<gene>
    <name evidence="8" type="ORF">VBRA1451_LOCUS9832</name>
</gene>
<reference evidence="8" key="1">
    <citation type="submission" date="2021-01" db="EMBL/GenBank/DDBJ databases">
        <authorList>
            <person name="Corre E."/>
            <person name="Pelletier E."/>
            <person name="Niang G."/>
            <person name="Scheremetjew M."/>
            <person name="Finn R."/>
            <person name="Kale V."/>
            <person name="Holt S."/>
            <person name="Cochrane G."/>
            <person name="Meng A."/>
            <person name="Brown T."/>
            <person name="Cohen L."/>
        </authorList>
    </citation>
    <scope>NUCLEOTIDE SEQUENCE</scope>
    <source>
        <strain evidence="8">CCMP3346</strain>
    </source>
</reference>
<dbReference type="PRINTS" id="PR00716">
    <property type="entry name" value="MPIPHPHTASE"/>
</dbReference>
<dbReference type="EC" id="3.1.3.48" evidence="2"/>
<proteinExistence type="inferred from homology"/>
<sequence>MQLKSVMDRNFGAKTVTIVDCRYGAEFNGGHIRGALHGKSIDVVKEALWKPNGQPKYTNEHVIVFHCEYSKARGPSRTVPSCMGFSYSKVFIFDGGYNNFYRQHAKSKYVVGKYKSEDSLSPAEVSKLANCIHSHPSKGLNQQHSFLSLCVCVCISMRPLVRSASSARPRRT</sequence>
<evidence type="ECO:0000313" key="8">
    <source>
        <dbReference type="EMBL" id="CAD9054767.1"/>
    </source>
</evidence>
<evidence type="ECO:0000256" key="2">
    <source>
        <dbReference type="ARBA" id="ARBA00013064"/>
    </source>
</evidence>
<dbReference type="Pfam" id="PF00581">
    <property type="entry name" value="Rhodanese"/>
    <property type="match status" value="1"/>
</dbReference>
<dbReference type="Gene3D" id="3.40.250.10">
    <property type="entry name" value="Rhodanese-like domain"/>
    <property type="match status" value="1"/>
</dbReference>
<dbReference type="AlphaFoldDB" id="A0A7S1JWE4"/>
<dbReference type="GO" id="GO:0005737">
    <property type="term" value="C:cytoplasm"/>
    <property type="evidence" value="ECO:0007669"/>
    <property type="project" value="TreeGrafter"/>
</dbReference>
<dbReference type="SUPFAM" id="SSF52821">
    <property type="entry name" value="Rhodanese/Cell cycle control phosphatase"/>
    <property type="match status" value="1"/>
</dbReference>
<feature type="domain" description="Rhodanese" evidence="7">
    <location>
        <begin position="12"/>
        <end position="109"/>
    </location>
</feature>
<dbReference type="PROSITE" id="PS50206">
    <property type="entry name" value="RHODANESE_3"/>
    <property type="match status" value="1"/>
</dbReference>
<dbReference type="InterPro" id="IPR001763">
    <property type="entry name" value="Rhodanese-like_dom"/>
</dbReference>